<protein>
    <submittedName>
        <fullName evidence="6">Uncharacterized protein</fullName>
    </submittedName>
</protein>
<comment type="caution">
    <text evidence="1">Lacks conserved residue(s) required for the propagation of feature annotation.</text>
</comment>
<evidence type="ECO:0000256" key="1">
    <source>
        <dbReference type="PROSITE-ProRule" id="PRU00076"/>
    </source>
</evidence>
<dbReference type="OrthoDB" id="10035764at2759"/>
<keyword evidence="2" id="KW-0862">Zinc</keyword>
<feature type="domain" description="EGF-like" evidence="4">
    <location>
        <begin position="557"/>
        <end position="594"/>
    </location>
</feature>
<gene>
    <name evidence="6" type="ORF">OXX778_LOCUS2801</name>
</gene>
<keyword evidence="7" id="KW-1185">Reference proteome</keyword>
<organism evidence="6 7">
    <name type="scientific">Brachionus calyciflorus</name>
    <dbReference type="NCBI Taxonomy" id="104777"/>
    <lineage>
        <taxon>Eukaryota</taxon>
        <taxon>Metazoa</taxon>
        <taxon>Spiralia</taxon>
        <taxon>Gnathifera</taxon>
        <taxon>Rotifera</taxon>
        <taxon>Eurotatoria</taxon>
        <taxon>Monogononta</taxon>
        <taxon>Pseudotrocha</taxon>
        <taxon>Ploima</taxon>
        <taxon>Brachionidae</taxon>
        <taxon>Brachionus</taxon>
    </lineage>
</organism>
<evidence type="ECO:0000256" key="2">
    <source>
        <dbReference type="PROSITE-ProRule" id="PRU00276"/>
    </source>
</evidence>
<evidence type="ECO:0000313" key="7">
    <source>
        <dbReference type="Proteomes" id="UP000663879"/>
    </source>
</evidence>
<dbReference type="PROSITE" id="PS50215">
    <property type="entry name" value="ADAM_MEPRO"/>
    <property type="match status" value="1"/>
</dbReference>
<keyword evidence="1" id="KW-0245">EGF-like domain</keyword>
<dbReference type="Gene3D" id="3.40.390.10">
    <property type="entry name" value="Collagenase (Catalytic Domain)"/>
    <property type="match status" value="1"/>
</dbReference>
<dbReference type="GO" id="GO:0046872">
    <property type="term" value="F:metal ion binding"/>
    <property type="evidence" value="ECO:0007669"/>
    <property type="project" value="UniProtKB-KW"/>
</dbReference>
<keyword evidence="3" id="KW-0732">Signal</keyword>
<feature type="active site" evidence="2">
    <location>
        <position position="398"/>
    </location>
</feature>
<dbReference type="PANTHER" id="PTHR11905:SF159">
    <property type="entry name" value="ADAM METALLOPROTEASE"/>
    <property type="match status" value="1"/>
</dbReference>
<dbReference type="InterPro" id="IPR001590">
    <property type="entry name" value="Peptidase_M12B"/>
</dbReference>
<feature type="binding site" evidence="2">
    <location>
        <position position="397"/>
    </location>
    <ligand>
        <name>Zn(2+)</name>
        <dbReference type="ChEBI" id="CHEBI:29105"/>
        <note>catalytic</note>
    </ligand>
</feature>
<dbReference type="Pfam" id="PF13574">
    <property type="entry name" value="Reprolysin_2"/>
    <property type="match status" value="1"/>
</dbReference>
<evidence type="ECO:0000256" key="3">
    <source>
        <dbReference type="SAM" id="SignalP"/>
    </source>
</evidence>
<evidence type="ECO:0000313" key="6">
    <source>
        <dbReference type="EMBL" id="CAF0730331.1"/>
    </source>
</evidence>
<keyword evidence="1" id="KW-1015">Disulfide bond</keyword>
<proteinExistence type="predicted"/>
<name>A0A813NAW8_9BILA</name>
<feature type="chain" id="PRO_5032609380" evidence="3">
    <location>
        <begin position="19"/>
        <end position="706"/>
    </location>
</feature>
<feature type="signal peptide" evidence="3">
    <location>
        <begin position="1"/>
        <end position="18"/>
    </location>
</feature>
<feature type="binding site" evidence="2">
    <location>
        <position position="407"/>
    </location>
    <ligand>
        <name>Zn(2+)</name>
        <dbReference type="ChEBI" id="CHEBI:29105"/>
        <note>catalytic</note>
    </ligand>
</feature>
<dbReference type="InterPro" id="IPR000742">
    <property type="entry name" value="EGF"/>
</dbReference>
<comment type="caution">
    <text evidence="6">The sequence shown here is derived from an EMBL/GenBank/DDBJ whole genome shotgun (WGS) entry which is preliminary data.</text>
</comment>
<dbReference type="Gene3D" id="2.10.25.10">
    <property type="entry name" value="Laminin"/>
    <property type="match status" value="1"/>
</dbReference>
<evidence type="ECO:0000259" key="5">
    <source>
        <dbReference type="PROSITE" id="PS50215"/>
    </source>
</evidence>
<feature type="binding site" evidence="2">
    <location>
        <position position="401"/>
    </location>
    <ligand>
        <name>Zn(2+)</name>
        <dbReference type="ChEBI" id="CHEBI:29105"/>
        <note>catalytic</note>
    </ligand>
</feature>
<accession>A0A813NAW8</accession>
<keyword evidence="2" id="KW-0479">Metal-binding</keyword>
<reference evidence="6" key="1">
    <citation type="submission" date="2021-02" db="EMBL/GenBank/DDBJ databases">
        <authorList>
            <person name="Nowell W R."/>
        </authorList>
    </citation>
    <scope>NUCLEOTIDE SEQUENCE</scope>
    <source>
        <strain evidence="6">Ploen Becks lab</strain>
    </source>
</reference>
<dbReference type="PROSITE" id="PS50026">
    <property type="entry name" value="EGF_3"/>
    <property type="match status" value="1"/>
</dbReference>
<sequence length="706" mass="79332">MVLKLGFFIFIIVKLSECYFHEIEYDEISTNKNLTILKDIKILLPTNYASKRFPDNFNLTFTFNGTFHFKVFKLTDAKIGDTKLKNSYDIYVIDKQTSQPIKYQDELEISGENYSLTNGEGLSRLIPNNNTKNPFRLLATIYSNVDPSLTLDILPSLTVPRRKKRNFPNELKLFDSETYQHIIRERPISHSYYFDNNMKSLRKTKIARRQKRSVNGQPILLNVELLLVTDSSVYTNFQRLIASTNSQIVFSAMRHYYAHLINGVNQRYQVSLENDPDLRINIIMTNFLFLTDPNDQQCLSVQSSGDLNFPIYKGKETLVIDKTFKNFADYMNSKTFPFEYDHAAGLFNKEIVSNDFSTPIEFRSGTAGYCPGIVCTDQRYSINEDFGGFSNLLIIAHEIAHSSGSVHDGFGVASSCPYSQKFIMSPSLSAGSLNRFSSCSINQFKTLLLNQTLSGVSQIAQCAADGTLCDSGKVWQLGKCLPSPNAKTGSCLFGDGLIIQDVTGLELISPQMKCTDFFDLIISKNQSVSGYCADELIGQICCQSCKRFTGELCEHKITNGCFENPCKNGGTCQSFGTHGYICLCPAECRGYNCTECQKSSSVATKISIPLPIETTTTTAYMKTDFDSTKCAYYKTLGLCDQDAYIGFVPIKEACPITCDQILITTTKKTSDCFDLYPQQCLAWKNFCDLLNGLPEHPCKQSCFICK</sequence>
<dbReference type="GO" id="GO:0004222">
    <property type="term" value="F:metalloendopeptidase activity"/>
    <property type="evidence" value="ECO:0007669"/>
    <property type="project" value="InterPro"/>
</dbReference>
<dbReference type="InterPro" id="IPR024079">
    <property type="entry name" value="MetalloPept_cat_dom_sf"/>
</dbReference>
<dbReference type="EMBL" id="CAJNOC010000228">
    <property type="protein sequence ID" value="CAF0730331.1"/>
    <property type="molecule type" value="Genomic_DNA"/>
</dbReference>
<dbReference type="Proteomes" id="UP000663879">
    <property type="component" value="Unassembled WGS sequence"/>
</dbReference>
<dbReference type="PROSITE" id="PS00022">
    <property type="entry name" value="EGF_1"/>
    <property type="match status" value="1"/>
</dbReference>
<dbReference type="AlphaFoldDB" id="A0A813NAW8"/>
<dbReference type="GO" id="GO:0006509">
    <property type="term" value="P:membrane protein ectodomain proteolysis"/>
    <property type="evidence" value="ECO:0007669"/>
    <property type="project" value="TreeGrafter"/>
</dbReference>
<feature type="domain" description="Peptidase M12B" evidence="5">
    <location>
        <begin position="221"/>
        <end position="460"/>
    </location>
</feature>
<dbReference type="SUPFAM" id="SSF55486">
    <property type="entry name" value="Metalloproteases ('zincins'), catalytic domain"/>
    <property type="match status" value="1"/>
</dbReference>
<feature type="disulfide bond" evidence="1">
    <location>
        <begin position="584"/>
        <end position="593"/>
    </location>
</feature>
<evidence type="ECO:0000259" key="4">
    <source>
        <dbReference type="PROSITE" id="PS50026"/>
    </source>
</evidence>
<dbReference type="PANTHER" id="PTHR11905">
    <property type="entry name" value="ADAM A DISINTEGRIN AND METALLOPROTEASE DOMAIN"/>
    <property type="match status" value="1"/>
</dbReference>